<evidence type="ECO:0000256" key="4">
    <source>
        <dbReference type="ARBA" id="ARBA00022963"/>
    </source>
</evidence>
<evidence type="ECO:0000259" key="10">
    <source>
        <dbReference type="Pfam" id="PF02737"/>
    </source>
</evidence>
<protein>
    <submittedName>
        <fullName evidence="11">3-hydroxyacyl-CoA dehydrogenase NAD-binding domain-containing protein</fullName>
    </submittedName>
</protein>
<feature type="domain" description="3-hydroxyacyl-CoA dehydrogenase NAD binding" evidence="10">
    <location>
        <begin position="7"/>
        <end position="204"/>
    </location>
</feature>
<dbReference type="InterPro" id="IPR001753">
    <property type="entry name" value="Enoyl-CoA_hydra/iso"/>
</dbReference>
<dbReference type="SUPFAM" id="SSF51735">
    <property type="entry name" value="NAD(P)-binding Rossmann-fold domains"/>
    <property type="match status" value="1"/>
</dbReference>
<evidence type="ECO:0000256" key="6">
    <source>
        <dbReference type="ARBA" id="ARBA00023027"/>
    </source>
</evidence>
<reference evidence="12" key="1">
    <citation type="journal article" date="2019" name="Int. J. Syst. Evol. Microbiol.">
        <title>The Global Catalogue of Microorganisms (GCM) 10K type strain sequencing project: providing services to taxonomists for standard genome sequencing and annotation.</title>
        <authorList>
            <consortium name="The Broad Institute Genomics Platform"/>
            <consortium name="The Broad Institute Genome Sequencing Center for Infectious Disease"/>
            <person name="Wu L."/>
            <person name="Ma J."/>
        </authorList>
    </citation>
    <scope>NUCLEOTIDE SEQUENCE [LARGE SCALE GENOMIC DNA]</scope>
    <source>
        <strain evidence="12">JCM 4738</strain>
    </source>
</reference>
<evidence type="ECO:0000256" key="8">
    <source>
        <dbReference type="ARBA" id="ARBA00049556"/>
    </source>
</evidence>
<dbReference type="RefSeq" id="WP_157293911.1">
    <property type="nucleotide sequence ID" value="NZ_JBHTCT010000035.1"/>
</dbReference>
<keyword evidence="7" id="KW-0443">Lipid metabolism</keyword>
<comment type="similarity">
    <text evidence="2">Belongs to the 3-hydroxyacyl-CoA dehydrogenase family.</text>
</comment>
<evidence type="ECO:0000256" key="3">
    <source>
        <dbReference type="ARBA" id="ARBA00022832"/>
    </source>
</evidence>
<dbReference type="InterPro" id="IPR036291">
    <property type="entry name" value="NAD(P)-bd_dom_sf"/>
</dbReference>
<keyword evidence="6" id="KW-0520">NAD</keyword>
<dbReference type="CDD" id="cd06558">
    <property type="entry name" value="crotonase-like"/>
    <property type="match status" value="1"/>
</dbReference>
<evidence type="ECO:0000313" key="11">
    <source>
        <dbReference type="EMBL" id="MFC7366056.1"/>
    </source>
</evidence>
<dbReference type="PANTHER" id="PTHR48075">
    <property type="entry name" value="3-HYDROXYACYL-COA DEHYDROGENASE FAMILY PROTEIN"/>
    <property type="match status" value="1"/>
</dbReference>
<evidence type="ECO:0000256" key="5">
    <source>
        <dbReference type="ARBA" id="ARBA00023002"/>
    </source>
</evidence>
<name>A0ABW2NJ33_9BACL</name>
<dbReference type="EMBL" id="JBHTCT010000035">
    <property type="protein sequence ID" value="MFC7366056.1"/>
    <property type="molecule type" value="Genomic_DNA"/>
</dbReference>
<comment type="pathway">
    <text evidence="1">Lipid metabolism; fatty acid beta-oxidation.</text>
</comment>
<evidence type="ECO:0000256" key="7">
    <source>
        <dbReference type="ARBA" id="ARBA00023098"/>
    </source>
</evidence>
<dbReference type="Proteomes" id="UP001596483">
    <property type="component" value="Unassembled WGS sequence"/>
</dbReference>
<feature type="domain" description="3-hydroxyacyl-CoA dehydrogenase C-terminal" evidence="9">
    <location>
        <begin position="208"/>
        <end position="305"/>
    </location>
</feature>
<gene>
    <name evidence="11" type="ORF">ACFQQH_13100</name>
</gene>
<accession>A0ABW2NJ33</accession>
<proteinExistence type="inferred from homology"/>
<comment type="caution">
    <text evidence="11">The sequence shown here is derived from an EMBL/GenBank/DDBJ whole genome shotgun (WGS) entry which is preliminary data.</text>
</comment>
<dbReference type="Gene3D" id="3.40.50.720">
    <property type="entry name" value="NAD(P)-binding Rossmann-like Domain"/>
    <property type="match status" value="1"/>
</dbReference>
<evidence type="ECO:0000256" key="2">
    <source>
        <dbReference type="ARBA" id="ARBA00009463"/>
    </source>
</evidence>
<dbReference type="Gene3D" id="1.10.1040.50">
    <property type="match status" value="1"/>
</dbReference>
<evidence type="ECO:0000256" key="1">
    <source>
        <dbReference type="ARBA" id="ARBA00005005"/>
    </source>
</evidence>
<dbReference type="Pfam" id="PF00378">
    <property type="entry name" value="ECH_1"/>
    <property type="match status" value="1"/>
</dbReference>
<keyword evidence="5" id="KW-0560">Oxidoreductase</keyword>
<dbReference type="Gene3D" id="3.90.226.10">
    <property type="entry name" value="2-enoyl-CoA Hydratase, Chain A, domain 1"/>
    <property type="match status" value="1"/>
</dbReference>
<dbReference type="SUPFAM" id="SSF48179">
    <property type="entry name" value="6-phosphogluconate dehydrogenase C-terminal domain-like"/>
    <property type="match status" value="2"/>
</dbReference>
<dbReference type="Pfam" id="PF02737">
    <property type="entry name" value="3HCDH_N"/>
    <property type="match status" value="1"/>
</dbReference>
<dbReference type="InterPro" id="IPR006108">
    <property type="entry name" value="3HC_DH_C"/>
</dbReference>
<keyword evidence="4" id="KW-0442">Lipid degradation</keyword>
<dbReference type="PANTHER" id="PTHR48075:SF7">
    <property type="entry name" value="3-HYDROXYACYL-COA DEHYDROGENASE-RELATED"/>
    <property type="match status" value="1"/>
</dbReference>
<evidence type="ECO:0000259" key="9">
    <source>
        <dbReference type="Pfam" id="PF00725"/>
    </source>
</evidence>
<evidence type="ECO:0000313" key="12">
    <source>
        <dbReference type="Proteomes" id="UP001596483"/>
    </source>
</evidence>
<keyword evidence="3" id="KW-0276">Fatty acid metabolism</keyword>
<sequence length="795" mass="86820">MAHQINKAAVIGSGVMGSGIAAHLANIGIPVLLLDIVPNKLTAEEEAKGLTLEDSKVRNRLTDQALKNMKKQKPAPLASTESLSRISTGNLEDDLGKLKDVDWIIEVVVENLEIKKALYDKIEGVRSEHAIVSSNTSGISIEAMAEGRSEGFRKHFLGTHFFNPPRYLKLLEVIPTKETAPEVLDFIVRFGEDRLGKGVVIAKDTPNFIGNRIGTYGLLITLREMIGRGYSVGEVDSVTGTLIGRPKSATFRTLDVVGLDTFVHVAKNVFDQTEGEEKEVFRTPDFLVKMVENGWLGAKSKQGFYLKEGKEIREIDPATLEYSPQKKLKAASIEMAKQQKGEARLKTLVYAKDRAGEILWNILAPTLLYSAEKVGEIADDIVSIDNAMKWGFGWKQGPFEIWDSIGVGKSVGRMKEEGRDIPAFVQKMLDSGNTSFYQDEEGVLTYFDGDGYSSVQINDKEIDLRKWKAGNGVIRKNAGASLIDLGDGIALLEFTSQANSLGPDVIKMLLDSLEEIENNDGYKGLVIANQGKNFSVGANLGMILMEAQDDNIFELDFMIKSFQDAMMKVRYSKKPVVVAPHGMTLGGGAEITLPAAHIQATMETYIGLVETGVGLIPGGGGNISLYRKHLEGMPNGVKADYVDIAAKVFETIAMAKVSTSGAEARENNFLGKTDGVSANRDHQIYDAKQAAIALYEAGYTAPSKRTVPVSGEPGYAAMIVGAEGMHLSGYISDHDLKIAKKLAYVLSGGKVPYGTEVDEQYMLDLEREAFLQLVAEPISQQRMQHMLVKGKPLRN</sequence>
<comment type="catalytic activity">
    <reaction evidence="8">
        <text>a (3S)-3-hydroxyacyl-CoA + NAD(+) = a 3-oxoacyl-CoA + NADH + H(+)</text>
        <dbReference type="Rhea" id="RHEA:22432"/>
        <dbReference type="ChEBI" id="CHEBI:15378"/>
        <dbReference type="ChEBI" id="CHEBI:57318"/>
        <dbReference type="ChEBI" id="CHEBI:57540"/>
        <dbReference type="ChEBI" id="CHEBI:57945"/>
        <dbReference type="ChEBI" id="CHEBI:90726"/>
        <dbReference type="EC" id="1.1.1.35"/>
    </reaction>
</comment>
<organism evidence="11 12">
    <name type="scientific">Bhargavaea changchunensis</name>
    <dbReference type="NCBI Taxonomy" id="2134037"/>
    <lineage>
        <taxon>Bacteria</taxon>
        <taxon>Bacillati</taxon>
        <taxon>Bacillota</taxon>
        <taxon>Bacilli</taxon>
        <taxon>Bacillales</taxon>
        <taxon>Caryophanaceae</taxon>
        <taxon>Bhargavaea</taxon>
    </lineage>
</organism>
<dbReference type="Pfam" id="PF00725">
    <property type="entry name" value="3HCDH"/>
    <property type="match status" value="1"/>
</dbReference>
<dbReference type="InterPro" id="IPR029045">
    <property type="entry name" value="ClpP/crotonase-like_dom_sf"/>
</dbReference>
<dbReference type="InterPro" id="IPR008927">
    <property type="entry name" value="6-PGluconate_DH-like_C_sf"/>
</dbReference>
<keyword evidence="12" id="KW-1185">Reference proteome</keyword>
<dbReference type="InterPro" id="IPR006176">
    <property type="entry name" value="3-OHacyl-CoA_DH_NAD-bd"/>
</dbReference>
<dbReference type="SUPFAM" id="SSF52096">
    <property type="entry name" value="ClpP/crotonase"/>
    <property type="match status" value="1"/>
</dbReference>